<evidence type="ECO:0000313" key="2">
    <source>
        <dbReference type="Proteomes" id="UP000053237"/>
    </source>
</evidence>
<comment type="caution">
    <text evidence="1">The sequence shown here is derived from an EMBL/GenBank/DDBJ whole genome shotgun (WGS) entry which is preliminary data.</text>
</comment>
<dbReference type="InParanoid" id="A0A024G5J8"/>
<reference evidence="1 2" key="1">
    <citation type="submission" date="2012-05" db="EMBL/GenBank/DDBJ databases">
        <title>Recombination and specialization in a pathogen metapopulation.</title>
        <authorList>
            <person name="Gardiner A."/>
            <person name="Kemen E."/>
            <person name="Schultz-Larsen T."/>
            <person name="MacLean D."/>
            <person name="Van Oosterhout C."/>
            <person name="Jones J.D.G."/>
        </authorList>
    </citation>
    <scope>NUCLEOTIDE SEQUENCE [LARGE SCALE GENOMIC DNA]</scope>
    <source>
        <strain evidence="1 2">Ac Nc2</strain>
    </source>
</reference>
<organism evidence="1 2">
    <name type="scientific">Albugo candida</name>
    <dbReference type="NCBI Taxonomy" id="65357"/>
    <lineage>
        <taxon>Eukaryota</taxon>
        <taxon>Sar</taxon>
        <taxon>Stramenopiles</taxon>
        <taxon>Oomycota</taxon>
        <taxon>Peronosporomycetes</taxon>
        <taxon>Albuginales</taxon>
        <taxon>Albuginaceae</taxon>
        <taxon>Albugo</taxon>
    </lineage>
</organism>
<dbReference type="Proteomes" id="UP000053237">
    <property type="component" value="Unassembled WGS sequence"/>
</dbReference>
<gene>
    <name evidence="1" type="ORF">BN9_028150</name>
</gene>
<name>A0A024G5J8_9STRA</name>
<dbReference type="EMBL" id="CAIX01000028">
    <property type="protein sequence ID" value="CCI42031.1"/>
    <property type="molecule type" value="Genomic_DNA"/>
</dbReference>
<accession>A0A024G5J8</accession>
<keyword evidence="2" id="KW-1185">Reference proteome</keyword>
<protein>
    <submittedName>
        <fullName evidence="1">Uncharacterized protein</fullName>
    </submittedName>
</protein>
<sequence length="105" mass="11623">MAAIQSRDEQMKILSPVMQNVESSDMSAFFCTILCCKDEILEWFDFVNVHISCTSVLNCISSVRLKQSISLHISGIQCFSFLSYSLSNRVVLASGDGTKGCLGRM</sequence>
<proteinExistence type="predicted"/>
<evidence type="ECO:0000313" key="1">
    <source>
        <dbReference type="EMBL" id="CCI42031.1"/>
    </source>
</evidence>
<dbReference type="AlphaFoldDB" id="A0A024G5J8"/>